<keyword evidence="3" id="KW-0732">Signal</keyword>
<sequence length="527" mass="55698">MLILAGVFLRVLALGMQVVPASGLRFNFTEVEQCQQFIVPFAGSNLTNASIPASLLILPINSTAISVPLQNPSLVSNGVFVSSIPLPAGSNFLTSLDDETGENLISVSDLIRVVASEKSSTSCLPQGNSDEPRRFAIASQVAQCEELTINYDTTVVPKAPVVRLYNPKGPSSLLNMTSDNTTVGSARYLVNFARGKEILLLVDGSGFRETSTIITVGGDAASNSACLRKPVNMANVGSSDGETDSTPIPSKAIIIGGTVGGGVVGLIALAMIIFVIRDRRRRRKNQLDVETSQWEKSIMEEEKSQQVSNSRGNSPGPGGTVANPIYAVNSSFLSPTNSKFQRGSMSSWVQVVSEDHKVAASTQVGSPQSSSSRILVQSPRSENRVSLQSLDIEGMLNMATLQSENNPSRKNSTGTVQPLATLSPSPSLAIPVPTYLAPDSTTFHRRDPSDVPAGPVSMTFSGYSVNPFDSGRNSITPSILESSLRTSRPVGGVGLPVNPRDVGSPSKVRVLSGASGRSSSDWYGIAR</sequence>
<evidence type="ECO:0000313" key="5">
    <source>
        <dbReference type="Proteomes" id="UP000283269"/>
    </source>
</evidence>
<feature type="compositionally biased region" description="Polar residues" evidence="1">
    <location>
        <begin position="373"/>
        <end position="383"/>
    </location>
</feature>
<dbReference type="InParanoid" id="A0A409XPX7"/>
<organism evidence="4 5">
    <name type="scientific">Psilocybe cyanescens</name>
    <dbReference type="NCBI Taxonomy" id="93625"/>
    <lineage>
        <taxon>Eukaryota</taxon>
        <taxon>Fungi</taxon>
        <taxon>Dikarya</taxon>
        <taxon>Basidiomycota</taxon>
        <taxon>Agaricomycotina</taxon>
        <taxon>Agaricomycetes</taxon>
        <taxon>Agaricomycetidae</taxon>
        <taxon>Agaricales</taxon>
        <taxon>Agaricineae</taxon>
        <taxon>Strophariaceae</taxon>
        <taxon>Psilocybe</taxon>
    </lineage>
</organism>
<keyword evidence="5" id="KW-1185">Reference proteome</keyword>
<keyword evidence="2" id="KW-0472">Membrane</keyword>
<evidence type="ECO:0000313" key="4">
    <source>
        <dbReference type="EMBL" id="PPQ92852.1"/>
    </source>
</evidence>
<feature type="region of interest" description="Disordered" evidence="1">
    <location>
        <begin position="490"/>
        <end position="527"/>
    </location>
</feature>
<name>A0A409XPX7_PSICY</name>
<comment type="caution">
    <text evidence="4">The sequence shown here is derived from an EMBL/GenBank/DDBJ whole genome shotgun (WGS) entry which is preliminary data.</text>
</comment>
<feature type="compositionally biased region" description="Low complexity" evidence="1">
    <location>
        <begin position="361"/>
        <end position="372"/>
    </location>
</feature>
<evidence type="ECO:0000256" key="3">
    <source>
        <dbReference type="SAM" id="SignalP"/>
    </source>
</evidence>
<gene>
    <name evidence="4" type="ORF">CVT25_004340</name>
</gene>
<protein>
    <recommendedName>
        <fullName evidence="6">Mid2 domain-containing protein</fullName>
    </recommendedName>
</protein>
<evidence type="ECO:0000256" key="2">
    <source>
        <dbReference type="SAM" id="Phobius"/>
    </source>
</evidence>
<feature type="region of interest" description="Disordered" evidence="1">
    <location>
        <begin position="285"/>
        <end position="322"/>
    </location>
</feature>
<evidence type="ECO:0008006" key="6">
    <source>
        <dbReference type="Google" id="ProtNLM"/>
    </source>
</evidence>
<feature type="chain" id="PRO_5019468390" description="Mid2 domain-containing protein" evidence="3">
    <location>
        <begin position="24"/>
        <end position="527"/>
    </location>
</feature>
<feature type="signal peptide" evidence="3">
    <location>
        <begin position="1"/>
        <end position="23"/>
    </location>
</feature>
<evidence type="ECO:0000256" key="1">
    <source>
        <dbReference type="SAM" id="MobiDB-lite"/>
    </source>
</evidence>
<keyword evidence="2" id="KW-0812">Transmembrane</keyword>
<proteinExistence type="predicted"/>
<dbReference type="OrthoDB" id="3266941at2759"/>
<accession>A0A409XPX7</accession>
<keyword evidence="2" id="KW-1133">Transmembrane helix</keyword>
<feature type="region of interest" description="Disordered" evidence="1">
    <location>
        <begin position="403"/>
        <end position="424"/>
    </location>
</feature>
<reference evidence="4 5" key="1">
    <citation type="journal article" date="2018" name="Evol. Lett.">
        <title>Horizontal gene cluster transfer increased hallucinogenic mushroom diversity.</title>
        <authorList>
            <person name="Reynolds H.T."/>
            <person name="Vijayakumar V."/>
            <person name="Gluck-Thaler E."/>
            <person name="Korotkin H.B."/>
            <person name="Matheny P.B."/>
            <person name="Slot J.C."/>
        </authorList>
    </citation>
    <scope>NUCLEOTIDE SEQUENCE [LARGE SCALE GENOMIC DNA]</scope>
    <source>
        <strain evidence="4 5">2631</strain>
    </source>
</reference>
<dbReference type="Proteomes" id="UP000283269">
    <property type="component" value="Unassembled WGS sequence"/>
</dbReference>
<feature type="region of interest" description="Disordered" evidence="1">
    <location>
        <begin position="359"/>
        <end position="383"/>
    </location>
</feature>
<dbReference type="AlphaFoldDB" id="A0A409XPX7"/>
<dbReference type="EMBL" id="NHYD01000963">
    <property type="protein sequence ID" value="PPQ92852.1"/>
    <property type="molecule type" value="Genomic_DNA"/>
</dbReference>
<feature type="transmembrane region" description="Helical" evidence="2">
    <location>
        <begin position="252"/>
        <end position="276"/>
    </location>
</feature>